<reference evidence="2 3" key="1">
    <citation type="submission" date="2016-07" db="EMBL/GenBank/DDBJ databases">
        <authorList>
            <person name="Lefevre C.T."/>
        </authorList>
    </citation>
    <scope>NUCLEOTIDE SEQUENCE [LARGE SCALE GENOMIC DNA]</scope>
    <source>
        <strain evidence="2">PR1</strain>
    </source>
</reference>
<name>A0A1C3RKB2_9PROT</name>
<dbReference type="RefSeq" id="WP_069189670.1">
    <property type="nucleotide sequence ID" value="NZ_FLYE01000045.1"/>
</dbReference>
<sequence>MTQVQSAEEFPEWLEGQDRWVSVGLAARIALRVLPTLGPVVQQLPQEKSSAFLLPSFRATAVPWLVGTRPSQGTELAAFAATAAAHAANAAYASYASAAAADAAAAAAAAAYAADSATIAAAAIDVDIWHEINQDIALLEDGATVEELMERPLWGKVPEELHDHWQELKQAVLALDENWQVWTQWYEDRLIGGPKPNGRPVYYPLEKERVLIPDEDWEKGPAHINGLIAEMELRYRGVQPQRPAPIKAKLGDDGVLHREDSAPAEGRDEGHSQRLRANWNGLQAHLKDFLNLDRLENHQILKNALKRYEKDFGESFEQLQVIELGIAGEVIADHSEQAGEQYMDDIAIDLKAFVAAHNQFITQFPEWQASLEDRVDPIGEQEKEAIVELGDQIIEAEDRVDEDIRDSLAELLADLRADPADRYQKARWVGTYKSISNIISAWLQPGYEAARNGALLGVKLAAAKFVYEKLLGSLKKLENYPDFWWVKATLNYLKEFF</sequence>
<keyword evidence="3" id="KW-1185">Reference proteome</keyword>
<dbReference type="AlphaFoldDB" id="A0A1C3RKB2"/>
<accession>A0A1C3RKB2</accession>
<feature type="region of interest" description="Disordered" evidence="1">
    <location>
        <begin position="246"/>
        <end position="272"/>
    </location>
</feature>
<dbReference type="EMBL" id="FLYE01000045">
    <property type="protein sequence ID" value="SCA57659.1"/>
    <property type="molecule type" value="Genomic_DNA"/>
</dbReference>
<gene>
    <name evidence="2" type="ORF">MTBPR1_60172</name>
</gene>
<dbReference type="Proteomes" id="UP000231658">
    <property type="component" value="Unassembled WGS sequence"/>
</dbReference>
<evidence type="ECO:0000313" key="2">
    <source>
        <dbReference type="EMBL" id="SCA57659.1"/>
    </source>
</evidence>
<proteinExistence type="predicted"/>
<organism evidence="2 3">
    <name type="scientific">Candidatus Terasakiella magnetica</name>
    <dbReference type="NCBI Taxonomy" id="1867952"/>
    <lineage>
        <taxon>Bacteria</taxon>
        <taxon>Pseudomonadati</taxon>
        <taxon>Pseudomonadota</taxon>
        <taxon>Alphaproteobacteria</taxon>
        <taxon>Rhodospirillales</taxon>
        <taxon>Terasakiellaceae</taxon>
        <taxon>Terasakiella</taxon>
    </lineage>
</organism>
<feature type="compositionally biased region" description="Basic and acidic residues" evidence="1">
    <location>
        <begin position="249"/>
        <end position="272"/>
    </location>
</feature>
<evidence type="ECO:0000313" key="3">
    <source>
        <dbReference type="Proteomes" id="UP000231658"/>
    </source>
</evidence>
<evidence type="ECO:0000256" key="1">
    <source>
        <dbReference type="SAM" id="MobiDB-lite"/>
    </source>
</evidence>
<dbReference type="STRING" id="1867952.MTBPR1_60172"/>
<protein>
    <submittedName>
        <fullName evidence="2">Uncharacterized protein</fullName>
    </submittedName>
</protein>